<dbReference type="SUPFAM" id="SSF75217">
    <property type="entry name" value="alpha/beta knot"/>
    <property type="match status" value="1"/>
</dbReference>
<dbReference type="EMBL" id="AAVQ01000001">
    <property type="protein sequence ID" value="EAZ63532.1"/>
    <property type="molecule type" value="Genomic_DNA"/>
</dbReference>
<dbReference type="eggNOG" id="KOG3925">
    <property type="taxonomic scope" value="Eukaryota"/>
</dbReference>
<dbReference type="Gene3D" id="3.40.1280.10">
    <property type="match status" value="1"/>
</dbReference>
<feature type="non-terminal residue" evidence="2">
    <location>
        <position position="368"/>
    </location>
</feature>
<dbReference type="FunCoup" id="A3GGJ8">
    <property type="interactions" value="974"/>
</dbReference>
<evidence type="ECO:0008006" key="4">
    <source>
        <dbReference type="Google" id="ProtNLM"/>
    </source>
</evidence>
<dbReference type="OrthoDB" id="361029at2759"/>
<dbReference type="GeneID" id="4851397"/>
<reference evidence="2 3" key="1">
    <citation type="journal article" date="2007" name="Nat. Biotechnol.">
        <title>Genome sequence of the lignocellulose-bioconverting and xylose-fermenting yeast Pichia stipitis.</title>
        <authorList>
            <person name="Jeffries T.W."/>
            <person name="Grigoriev I.V."/>
            <person name="Grimwood J."/>
            <person name="Laplaza J.M."/>
            <person name="Aerts A."/>
            <person name="Salamov A."/>
            <person name="Schmutz J."/>
            <person name="Lindquist E."/>
            <person name="Dehal P."/>
            <person name="Shapiro H."/>
            <person name="Jin Y.S."/>
            <person name="Passoth V."/>
            <person name="Richardson P.M."/>
        </authorList>
    </citation>
    <scope>NUCLEOTIDE SEQUENCE [LARGE SCALE GENOMIC DNA]</scope>
    <source>
        <strain evidence="3">ATCC 58785 / CBS 6054 / NBRC 10063 / NRRL Y-11545</strain>
    </source>
</reference>
<organism evidence="2 3">
    <name type="scientific">Scheffersomyces stipitis (strain ATCC 58785 / CBS 6054 / NBRC 10063 / NRRL Y-11545)</name>
    <name type="common">Yeast</name>
    <name type="synonym">Pichia stipitis</name>
    <dbReference type="NCBI Taxonomy" id="322104"/>
    <lineage>
        <taxon>Eukaryota</taxon>
        <taxon>Fungi</taxon>
        <taxon>Dikarya</taxon>
        <taxon>Ascomycota</taxon>
        <taxon>Saccharomycotina</taxon>
        <taxon>Pichiomycetes</taxon>
        <taxon>Debaryomycetaceae</taxon>
        <taxon>Scheffersomyces</taxon>
    </lineage>
</organism>
<feature type="non-terminal residue" evidence="2">
    <location>
        <position position="1"/>
    </location>
</feature>
<dbReference type="KEGG" id="pic:PICST_5340"/>
<evidence type="ECO:0000313" key="3">
    <source>
        <dbReference type="Proteomes" id="UP000002258"/>
    </source>
</evidence>
<sequence>KKPVKTSPKVQVSVCIPSTVISSKNARNLEQITSIVNQIARAATIYNVVEIIILDIPESAAEDENQKVVELGGSKGGKKLKFNFSDEEILKDKQETVAQTSEDVQDSSANAFLLAGLLQFFVTPPYLVKTIFSPAINPSPLNKDMLKKFKYAYKLPKITTLPFMSNNEVFRDFKEGFTVPKETPKVVSKKDKSKKVKAEKKISVTKYVNIGEAELLELNIKREIPAYSRVTVDLKNKTIVSPLQAYGVMGNKSSFGYYVRFCKKFSSIFTESSAPEGYSSSICVQSDDFYSSADKIEDLNKINKLDKVEASESGNNNILLVVGSFKDLQRSFKSDSIEGVDSVGQMFDGQLEVPNGVRIEDALMIALT</sequence>
<dbReference type="PANTHER" id="PTHR12150:SF13">
    <property type="entry name" value="METHYLTRANSFERASE C9ORF114-RELATED"/>
    <property type="match status" value="1"/>
</dbReference>
<dbReference type="RefSeq" id="XP_001387555.1">
    <property type="nucleotide sequence ID" value="XM_001387518.1"/>
</dbReference>
<proteinExistence type="inferred from homology"/>
<keyword evidence="3" id="KW-1185">Reference proteome</keyword>
<dbReference type="HOGENOM" id="CLU_061859_0_0_1"/>
<gene>
    <name evidence="2" type="ORF">PICST_5340</name>
</gene>
<name>A3GGJ8_PICST</name>
<dbReference type="Proteomes" id="UP000002258">
    <property type="component" value="Chromosome 1"/>
</dbReference>
<evidence type="ECO:0000313" key="2">
    <source>
        <dbReference type="EMBL" id="EAZ63532.1"/>
    </source>
</evidence>
<evidence type="ECO:0000256" key="1">
    <source>
        <dbReference type="ARBA" id="ARBA00009841"/>
    </source>
</evidence>
<comment type="caution">
    <text evidence="2">The sequence shown here is derived from an EMBL/GenBank/DDBJ whole genome shotgun (WGS) entry which is preliminary data.</text>
</comment>
<dbReference type="InterPro" id="IPR029026">
    <property type="entry name" value="tRNA_m1G_MTases_N"/>
</dbReference>
<protein>
    <recommendedName>
        <fullName evidence="4">DUF171-domain-containing protein</fullName>
    </recommendedName>
</protein>
<comment type="similarity">
    <text evidence="1">Belongs to the class IV-like SAM-binding methyltransferase superfamily.</text>
</comment>
<dbReference type="InParanoid" id="A3GGJ8"/>
<dbReference type="OMA" id="YGYHVRI"/>
<dbReference type="Pfam" id="PF02598">
    <property type="entry name" value="Methyltrn_RNA_3"/>
    <property type="match status" value="1"/>
</dbReference>
<dbReference type="InterPro" id="IPR003750">
    <property type="entry name" value="Put_MeTrfase-C9orf114-like"/>
</dbReference>
<accession>A3GGJ8</accession>
<dbReference type="STRING" id="322104.A3GGJ8"/>
<dbReference type="AlphaFoldDB" id="A3GGJ8"/>
<dbReference type="InterPro" id="IPR029028">
    <property type="entry name" value="Alpha/beta_knot_MTases"/>
</dbReference>
<dbReference type="PANTHER" id="PTHR12150">
    <property type="entry name" value="CLASS IV SAM-BINDING METHYLTRANSFERASE-RELATED"/>
    <property type="match status" value="1"/>
</dbReference>
<dbReference type="CDD" id="cd18086">
    <property type="entry name" value="HsC9orf114-like"/>
    <property type="match status" value="1"/>
</dbReference>